<feature type="domain" description="C2H2-type" evidence="10">
    <location>
        <begin position="48"/>
        <end position="76"/>
    </location>
</feature>
<evidence type="ECO:0000256" key="4">
    <source>
        <dbReference type="ARBA" id="ARBA00022771"/>
    </source>
</evidence>
<feature type="domain" description="C2H2-type" evidence="10">
    <location>
        <begin position="20"/>
        <end position="47"/>
    </location>
</feature>
<dbReference type="SUPFAM" id="SSF57667">
    <property type="entry name" value="beta-beta-alpha zinc fingers"/>
    <property type="match status" value="2"/>
</dbReference>
<dbReference type="InterPro" id="IPR013087">
    <property type="entry name" value="Znf_C2H2_type"/>
</dbReference>
<evidence type="ECO:0000256" key="2">
    <source>
        <dbReference type="ARBA" id="ARBA00022723"/>
    </source>
</evidence>
<dbReference type="GO" id="GO:0000981">
    <property type="term" value="F:DNA-binding transcription factor activity, RNA polymerase II-specific"/>
    <property type="evidence" value="ECO:0007669"/>
    <property type="project" value="TreeGrafter"/>
</dbReference>
<keyword evidence="4 9" id="KW-0863">Zinc-finger</keyword>
<evidence type="ECO:0000313" key="13">
    <source>
        <dbReference type="Proteomes" id="UP000625711"/>
    </source>
</evidence>
<dbReference type="AlphaFoldDB" id="A0A834MEZ8"/>
<evidence type="ECO:0000256" key="5">
    <source>
        <dbReference type="ARBA" id="ARBA00022833"/>
    </source>
</evidence>
<keyword evidence="5" id="KW-0862">Zinc</keyword>
<comment type="caution">
    <text evidence="12">The sequence shown here is derived from an EMBL/GenBank/DDBJ whole genome shotgun (WGS) entry which is preliminary data.</text>
</comment>
<proteinExistence type="predicted"/>
<dbReference type="PANTHER" id="PTHR23235:SF120">
    <property type="entry name" value="KRUPPEL-LIKE FACTOR 15"/>
    <property type="match status" value="1"/>
</dbReference>
<evidence type="ECO:0000256" key="9">
    <source>
        <dbReference type="PROSITE-ProRule" id="PRU00042"/>
    </source>
</evidence>
<evidence type="ECO:0000256" key="3">
    <source>
        <dbReference type="ARBA" id="ARBA00022737"/>
    </source>
</evidence>
<evidence type="ECO:0000256" key="8">
    <source>
        <dbReference type="ARBA" id="ARBA00023242"/>
    </source>
</evidence>
<evidence type="ECO:0000259" key="10">
    <source>
        <dbReference type="PROSITE" id="PS50157"/>
    </source>
</evidence>
<dbReference type="GO" id="GO:0000978">
    <property type="term" value="F:RNA polymerase II cis-regulatory region sequence-specific DNA binding"/>
    <property type="evidence" value="ECO:0007669"/>
    <property type="project" value="TreeGrafter"/>
</dbReference>
<dbReference type="InterPro" id="IPR036236">
    <property type="entry name" value="Znf_C2H2_sf"/>
</dbReference>
<dbReference type="GO" id="GO:0008270">
    <property type="term" value="F:zinc ion binding"/>
    <property type="evidence" value="ECO:0007669"/>
    <property type="project" value="UniProtKB-KW"/>
</dbReference>
<dbReference type="PANTHER" id="PTHR23235">
    <property type="entry name" value="KRUEPPEL-LIKE TRANSCRIPTION FACTOR"/>
    <property type="match status" value="1"/>
</dbReference>
<keyword evidence="13" id="KW-1185">Reference proteome</keyword>
<keyword evidence="8" id="KW-0539">Nucleus</keyword>
<dbReference type="EMBL" id="JAACXV010002709">
    <property type="protein sequence ID" value="KAF7277350.1"/>
    <property type="molecule type" value="Genomic_DNA"/>
</dbReference>
<feature type="domain" description="C2H2-type" evidence="10">
    <location>
        <begin position="1"/>
        <end position="19"/>
    </location>
</feature>
<evidence type="ECO:0000256" key="6">
    <source>
        <dbReference type="ARBA" id="ARBA00023015"/>
    </source>
</evidence>
<protein>
    <recommendedName>
        <fullName evidence="10">C2H2-type domain-containing protein</fullName>
    </recommendedName>
</protein>
<sequence>FSASNKLKIHMRMHSGEKPYKCHLCSESFARKDVLTGHIRRHTGEKPYTCKICNQSYSQSGTLHTHMKTQHRKPENVPLEY</sequence>
<comment type="subcellular location">
    <subcellularLocation>
        <location evidence="1">Nucleus</location>
    </subcellularLocation>
</comment>
<evidence type="ECO:0000313" key="11">
    <source>
        <dbReference type="EMBL" id="KAF7276912.1"/>
    </source>
</evidence>
<organism evidence="12 13">
    <name type="scientific">Rhynchophorus ferrugineus</name>
    <name type="common">Red palm weevil</name>
    <name type="synonym">Curculio ferrugineus</name>
    <dbReference type="NCBI Taxonomy" id="354439"/>
    <lineage>
        <taxon>Eukaryota</taxon>
        <taxon>Metazoa</taxon>
        <taxon>Ecdysozoa</taxon>
        <taxon>Arthropoda</taxon>
        <taxon>Hexapoda</taxon>
        <taxon>Insecta</taxon>
        <taxon>Pterygota</taxon>
        <taxon>Neoptera</taxon>
        <taxon>Endopterygota</taxon>
        <taxon>Coleoptera</taxon>
        <taxon>Polyphaga</taxon>
        <taxon>Cucujiformia</taxon>
        <taxon>Curculionidae</taxon>
        <taxon>Dryophthorinae</taxon>
        <taxon>Rhynchophorus</taxon>
    </lineage>
</organism>
<feature type="non-terminal residue" evidence="12">
    <location>
        <position position="1"/>
    </location>
</feature>
<dbReference type="PROSITE" id="PS00028">
    <property type="entry name" value="ZINC_FINGER_C2H2_1"/>
    <property type="match status" value="2"/>
</dbReference>
<dbReference type="FunFam" id="3.30.160.60:FF:002343">
    <property type="entry name" value="Zinc finger protein 33A"/>
    <property type="match status" value="1"/>
</dbReference>
<dbReference type="PROSITE" id="PS50157">
    <property type="entry name" value="ZINC_FINGER_C2H2_2"/>
    <property type="match status" value="3"/>
</dbReference>
<name>A0A834MEZ8_RHYFE</name>
<dbReference type="FunFam" id="3.30.160.60:FF:001289">
    <property type="entry name" value="Zinc finger protein 574"/>
    <property type="match status" value="1"/>
</dbReference>
<reference evidence="12" key="1">
    <citation type="submission" date="2020-08" db="EMBL/GenBank/DDBJ databases">
        <title>Genome sequencing and assembly of the red palm weevil Rhynchophorus ferrugineus.</title>
        <authorList>
            <person name="Dias G.B."/>
            <person name="Bergman C.M."/>
            <person name="Manee M."/>
        </authorList>
    </citation>
    <scope>NUCLEOTIDE SEQUENCE</scope>
    <source>
        <strain evidence="12">AA-2017</strain>
        <tissue evidence="12">Whole larva</tissue>
    </source>
</reference>
<dbReference type="EMBL" id="JAACXV010005069">
    <property type="protein sequence ID" value="KAF7276912.1"/>
    <property type="molecule type" value="Genomic_DNA"/>
</dbReference>
<evidence type="ECO:0000256" key="7">
    <source>
        <dbReference type="ARBA" id="ARBA00023163"/>
    </source>
</evidence>
<gene>
    <name evidence="12" type="ORF">GWI33_008526</name>
    <name evidence="11" type="ORF">GWI33_009660</name>
</gene>
<keyword evidence="2" id="KW-0479">Metal-binding</keyword>
<dbReference type="Pfam" id="PF00096">
    <property type="entry name" value="zf-C2H2"/>
    <property type="match status" value="2"/>
</dbReference>
<dbReference type="GO" id="GO:0005634">
    <property type="term" value="C:nucleus"/>
    <property type="evidence" value="ECO:0007669"/>
    <property type="project" value="UniProtKB-SubCell"/>
</dbReference>
<evidence type="ECO:0000256" key="1">
    <source>
        <dbReference type="ARBA" id="ARBA00004123"/>
    </source>
</evidence>
<dbReference type="OrthoDB" id="6735276at2759"/>
<evidence type="ECO:0000313" key="12">
    <source>
        <dbReference type="EMBL" id="KAF7277350.1"/>
    </source>
</evidence>
<keyword evidence="6" id="KW-0805">Transcription regulation</keyword>
<dbReference type="Proteomes" id="UP000625711">
    <property type="component" value="Unassembled WGS sequence"/>
</dbReference>
<dbReference type="Gene3D" id="3.30.160.60">
    <property type="entry name" value="Classic Zinc Finger"/>
    <property type="match status" value="3"/>
</dbReference>
<keyword evidence="7" id="KW-0804">Transcription</keyword>
<dbReference type="SMART" id="SM00355">
    <property type="entry name" value="ZnF_C2H2"/>
    <property type="match status" value="2"/>
</dbReference>
<accession>A0A834MEZ8</accession>
<keyword evidence="3" id="KW-0677">Repeat</keyword>